<accession>A0A1Z1WB58</accession>
<dbReference type="SMART" id="SM00347">
    <property type="entry name" value="HTH_MARR"/>
    <property type="match status" value="1"/>
</dbReference>
<organism evidence="2 3">
    <name type="scientific">Streptomyces alboflavus</name>
    <dbReference type="NCBI Taxonomy" id="67267"/>
    <lineage>
        <taxon>Bacteria</taxon>
        <taxon>Bacillati</taxon>
        <taxon>Actinomycetota</taxon>
        <taxon>Actinomycetes</taxon>
        <taxon>Kitasatosporales</taxon>
        <taxon>Streptomycetaceae</taxon>
        <taxon>Streptomyces</taxon>
    </lineage>
</organism>
<dbReference type="SUPFAM" id="SSF46785">
    <property type="entry name" value="Winged helix' DNA-binding domain"/>
    <property type="match status" value="1"/>
</dbReference>
<dbReference type="Proteomes" id="UP000195880">
    <property type="component" value="Chromosome"/>
</dbReference>
<dbReference type="RefSeq" id="WP_087884206.1">
    <property type="nucleotide sequence ID" value="NZ_CP021748.1"/>
</dbReference>
<dbReference type="AlphaFoldDB" id="A0A1Z1WB58"/>
<evidence type="ECO:0000259" key="1">
    <source>
        <dbReference type="SMART" id="SM00347"/>
    </source>
</evidence>
<reference evidence="2 3" key="1">
    <citation type="submission" date="2017-05" db="EMBL/GenBank/DDBJ databases">
        <title>Streptomyces alboflavus Genome sequencing and assembly.</title>
        <authorList>
            <person name="Wang Y."/>
            <person name="Du B."/>
            <person name="Ding Y."/>
            <person name="Liu H."/>
            <person name="Hou Q."/>
            <person name="Liu K."/>
            <person name="Wang C."/>
            <person name="Yao L."/>
        </authorList>
    </citation>
    <scope>NUCLEOTIDE SEQUENCE [LARGE SCALE GENOMIC DNA]</scope>
    <source>
        <strain evidence="2 3">MDJK44</strain>
    </source>
</reference>
<sequence length="147" mass="15959">MSNAPESAPSTVMLVIATGRRLQERLEARLADMGLSLRLFGALGHISRDADLSYSDLARRAGVTSQSMRATVLMLEELGAVERNLRGQGHRARLELTERGRALLDRARGVVAELDEEFLADAPAGGKQAVDEACHRALETPLPFRPA</sequence>
<dbReference type="OrthoDB" id="3177763at2"/>
<evidence type="ECO:0000313" key="2">
    <source>
        <dbReference type="EMBL" id="ARX83647.1"/>
    </source>
</evidence>
<gene>
    <name evidence="2" type="ORF">SMD44_03070</name>
</gene>
<dbReference type="InterPro" id="IPR036388">
    <property type="entry name" value="WH-like_DNA-bd_sf"/>
</dbReference>
<dbReference type="InterPro" id="IPR000835">
    <property type="entry name" value="HTH_MarR-typ"/>
</dbReference>
<dbReference type="GO" id="GO:0006950">
    <property type="term" value="P:response to stress"/>
    <property type="evidence" value="ECO:0007669"/>
    <property type="project" value="TreeGrafter"/>
</dbReference>
<feature type="domain" description="HTH marR-type" evidence="1">
    <location>
        <begin position="28"/>
        <end position="127"/>
    </location>
</feature>
<dbReference type="eggNOG" id="COG1846">
    <property type="taxonomic scope" value="Bacteria"/>
</dbReference>
<dbReference type="STRING" id="67267.GCA_000716675_02457"/>
<dbReference type="KEGG" id="salf:SMD44_03070"/>
<dbReference type="PANTHER" id="PTHR33164">
    <property type="entry name" value="TRANSCRIPTIONAL REGULATOR, MARR FAMILY"/>
    <property type="match status" value="1"/>
</dbReference>
<keyword evidence="3" id="KW-1185">Reference proteome</keyword>
<evidence type="ECO:0000313" key="3">
    <source>
        <dbReference type="Proteomes" id="UP000195880"/>
    </source>
</evidence>
<dbReference type="Gene3D" id="1.10.10.10">
    <property type="entry name" value="Winged helix-like DNA-binding domain superfamily/Winged helix DNA-binding domain"/>
    <property type="match status" value="1"/>
</dbReference>
<dbReference type="EMBL" id="CP021748">
    <property type="protein sequence ID" value="ARX83647.1"/>
    <property type="molecule type" value="Genomic_DNA"/>
</dbReference>
<name>A0A1Z1WB58_9ACTN</name>
<dbReference type="GO" id="GO:0003700">
    <property type="term" value="F:DNA-binding transcription factor activity"/>
    <property type="evidence" value="ECO:0007669"/>
    <property type="project" value="InterPro"/>
</dbReference>
<protein>
    <recommendedName>
        <fullName evidence="1">HTH marR-type domain-containing protein</fullName>
    </recommendedName>
</protein>
<dbReference type="InterPro" id="IPR036390">
    <property type="entry name" value="WH_DNA-bd_sf"/>
</dbReference>
<dbReference type="PANTHER" id="PTHR33164:SF43">
    <property type="entry name" value="HTH-TYPE TRANSCRIPTIONAL REPRESSOR YETL"/>
    <property type="match status" value="1"/>
</dbReference>
<dbReference type="InterPro" id="IPR039422">
    <property type="entry name" value="MarR/SlyA-like"/>
</dbReference>
<proteinExistence type="predicted"/>